<dbReference type="Gene3D" id="6.10.250.3100">
    <property type="match status" value="1"/>
</dbReference>
<dbReference type="Proteomes" id="UP000403266">
    <property type="component" value="Unassembled WGS sequence"/>
</dbReference>
<accession>A0A5N7MVB2</accession>
<dbReference type="InterPro" id="IPR038576">
    <property type="entry name" value="Methyltransf_Zn-bd_dom_put_sf"/>
</dbReference>
<name>A0A5N7MVB2_9HYPH</name>
<dbReference type="SUPFAM" id="SSF53335">
    <property type="entry name" value="S-adenosyl-L-methionine-dependent methyltransferases"/>
    <property type="match status" value="1"/>
</dbReference>
<dbReference type="Gene3D" id="3.40.50.150">
    <property type="entry name" value="Vaccinia Virus protein VP39"/>
    <property type="match status" value="1"/>
</dbReference>
<evidence type="ECO:0000259" key="2">
    <source>
        <dbReference type="Pfam" id="PF08484"/>
    </source>
</evidence>
<feature type="domain" description="C-methyltransferase" evidence="2">
    <location>
        <begin position="257"/>
        <end position="411"/>
    </location>
</feature>
<evidence type="ECO:0000313" key="3">
    <source>
        <dbReference type="EMBL" id="MPR30034.1"/>
    </source>
</evidence>
<dbReference type="EMBL" id="VOSK01000300">
    <property type="protein sequence ID" value="MPR30034.1"/>
    <property type="molecule type" value="Genomic_DNA"/>
</dbReference>
<comment type="caution">
    <text evidence="3">The sequence shown here is derived from an EMBL/GenBank/DDBJ whole genome shotgun (WGS) entry which is preliminary data.</text>
</comment>
<proteinExistence type="predicted"/>
<dbReference type="RefSeq" id="WP_152716898.1">
    <property type="nucleotide sequence ID" value="NZ_VOSJ01000327.1"/>
</dbReference>
<keyword evidence="3" id="KW-0808">Transferase</keyword>
<sequence length="416" mass="45907">MTNSAAPQSTPISACRSCGSMHLSIVLDLGRQPLANALLTGDELTKPEPVFPLEVVVCEACGLAQVGETIPPAVLFGKDYPYFSSFIPSLVEHSRKHAQELMEEFSLGRNDLVVEVASNDGYLLKNFVEAGIPTLGIDPAAGPGSAAVAAGVPTRTAYFGATIARELAAQGYRPKVMLANNVLAHVSDINDFVAGFAIMVADDGIIEFEFPYVRDLVDRCAFDTIYHEHVFYYSLAALEPLFLRHGLYLVDVMRLEIHGGSLRLRVGKMPVKSERLKALQEEERVAGVGRVTYFRDFACRVERVRRELRDMLGTYRQEGRSIAAYGAAAKGATLLNFLALPEETISFVVDRNAHKVGKYMPGVRLPIRDVSEIRRTQPDYLLILTWNFADEVVEQQRDYRDAGGTFLCPIPTPHVL</sequence>
<dbReference type="InterPro" id="IPR013691">
    <property type="entry name" value="MeTrfase_14"/>
</dbReference>
<dbReference type="GO" id="GO:0032259">
    <property type="term" value="P:methylation"/>
    <property type="evidence" value="ECO:0007669"/>
    <property type="project" value="UniProtKB-KW"/>
</dbReference>
<dbReference type="Pfam" id="PF13489">
    <property type="entry name" value="Methyltransf_23"/>
    <property type="match status" value="1"/>
</dbReference>
<gene>
    <name evidence="3" type="ORF">FS320_34510</name>
</gene>
<protein>
    <submittedName>
        <fullName evidence="3">Class I SAM-dependent methyltransferase</fullName>
    </submittedName>
</protein>
<reference evidence="3 4" key="1">
    <citation type="journal article" date="2019" name="Syst. Appl. Microbiol.">
        <title>Microvirga tunisiensis sp. nov., a root nodule symbiotic bacterium isolated from Lupinus micranthus and L. luteus grown in Northern Tunisia.</title>
        <authorList>
            <person name="Msaddak A."/>
            <person name="Rejili M."/>
            <person name="Duran D."/>
            <person name="Mars M."/>
            <person name="Palacios J.M."/>
            <person name="Ruiz-Argueso T."/>
            <person name="Rey L."/>
            <person name="Imperial J."/>
        </authorList>
    </citation>
    <scope>NUCLEOTIDE SEQUENCE [LARGE SCALE GENOMIC DNA]</scope>
    <source>
        <strain evidence="3 4">Lmie10</strain>
    </source>
</reference>
<dbReference type="AlphaFoldDB" id="A0A5N7MVB2"/>
<dbReference type="Pfam" id="PF08421">
    <property type="entry name" value="Methyltransf_13"/>
    <property type="match status" value="1"/>
</dbReference>
<dbReference type="GO" id="GO:0008168">
    <property type="term" value="F:methyltransferase activity"/>
    <property type="evidence" value="ECO:0007669"/>
    <property type="project" value="UniProtKB-KW"/>
</dbReference>
<dbReference type="InterPro" id="IPR013630">
    <property type="entry name" value="Methyltransf_Zn-bd_dom_put"/>
</dbReference>
<keyword evidence="3" id="KW-0489">Methyltransferase</keyword>
<dbReference type="Gene3D" id="6.20.50.110">
    <property type="entry name" value="Methyltransferase, zinc-binding domain"/>
    <property type="match status" value="1"/>
</dbReference>
<organism evidence="3 4">
    <name type="scientific">Microvirga tunisiensis</name>
    <dbReference type="NCBI Taxonomy" id="2108360"/>
    <lineage>
        <taxon>Bacteria</taxon>
        <taxon>Pseudomonadati</taxon>
        <taxon>Pseudomonadota</taxon>
        <taxon>Alphaproteobacteria</taxon>
        <taxon>Hyphomicrobiales</taxon>
        <taxon>Methylobacteriaceae</taxon>
        <taxon>Microvirga</taxon>
    </lineage>
</organism>
<dbReference type="InterPro" id="IPR029063">
    <property type="entry name" value="SAM-dependent_MTases_sf"/>
</dbReference>
<dbReference type="Pfam" id="PF08484">
    <property type="entry name" value="Methyltransf_14"/>
    <property type="match status" value="1"/>
</dbReference>
<evidence type="ECO:0000259" key="1">
    <source>
        <dbReference type="Pfam" id="PF08421"/>
    </source>
</evidence>
<dbReference type="PANTHER" id="PTHR43861">
    <property type="entry name" value="TRANS-ACONITATE 2-METHYLTRANSFERASE-RELATED"/>
    <property type="match status" value="1"/>
</dbReference>
<dbReference type="Gene3D" id="3.40.50.720">
    <property type="entry name" value="NAD(P)-binding Rossmann-like Domain"/>
    <property type="match status" value="1"/>
</dbReference>
<keyword evidence="4" id="KW-1185">Reference proteome</keyword>
<evidence type="ECO:0000313" key="4">
    <source>
        <dbReference type="Proteomes" id="UP000403266"/>
    </source>
</evidence>
<dbReference type="OrthoDB" id="9815644at2"/>
<dbReference type="PANTHER" id="PTHR43861:SF5">
    <property type="entry name" value="BLL5978 PROTEIN"/>
    <property type="match status" value="1"/>
</dbReference>
<feature type="domain" description="Methyltransferase putative zinc binding" evidence="1">
    <location>
        <begin position="15"/>
        <end position="76"/>
    </location>
</feature>